<feature type="domain" description="PPIase FKBP-type" evidence="9">
    <location>
        <begin position="100"/>
        <end position="185"/>
    </location>
</feature>
<comment type="similarity">
    <text evidence="2 6">Belongs to the FKBP-type PPIase family.</text>
</comment>
<keyword evidence="11" id="KW-1185">Reference proteome</keyword>
<dbReference type="Gene3D" id="3.10.50.40">
    <property type="match status" value="1"/>
</dbReference>
<protein>
    <recommendedName>
        <fullName evidence="6">Peptidyl-prolyl cis-trans isomerase</fullName>
        <ecNumber evidence="6">5.2.1.8</ecNumber>
    </recommendedName>
</protein>
<keyword evidence="4 5" id="KW-0413">Isomerase</keyword>
<gene>
    <name evidence="10" type="ORF">SERN_2444</name>
</gene>
<dbReference type="Pfam" id="PF00254">
    <property type="entry name" value="FKBP_C"/>
    <property type="match status" value="1"/>
</dbReference>
<dbReference type="PANTHER" id="PTHR43811:SF19">
    <property type="entry name" value="39 KDA FK506-BINDING NUCLEAR PROTEIN"/>
    <property type="match status" value="1"/>
</dbReference>
<dbReference type="GO" id="GO:0003755">
    <property type="term" value="F:peptidyl-prolyl cis-trans isomerase activity"/>
    <property type="evidence" value="ECO:0007669"/>
    <property type="project" value="UniProtKB-UniRule"/>
</dbReference>
<dbReference type="RefSeq" id="WP_135850382.1">
    <property type="nucleotide sequence ID" value="NZ_RHPJ01000003.1"/>
</dbReference>
<evidence type="ECO:0000313" key="10">
    <source>
        <dbReference type="EMBL" id="TGO04851.1"/>
    </source>
</evidence>
<dbReference type="PROSITE" id="PS51257">
    <property type="entry name" value="PROKAR_LIPOPROTEIN"/>
    <property type="match status" value="1"/>
</dbReference>
<dbReference type="EC" id="5.2.1.8" evidence="6"/>
<evidence type="ECO:0000259" key="9">
    <source>
        <dbReference type="PROSITE" id="PS50059"/>
    </source>
</evidence>
<dbReference type="InterPro" id="IPR001179">
    <property type="entry name" value="PPIase_FKBP_dom"/>
</dbReference>
<organism evidence="10 11">
    <name type="scientific">Serinibacter arcticus</name>
    <dbReference type="NCBI Taxonomy" id="1655435"/>
    <lineage>
        <taxon>Bacteria</taxon>
        <taxon>Bacillati</taxon>
        <taxon>Actinomycetota</taxon>
        <taxon>Actinomycetes</taxon>
        <taxon>Micrococcales</taxon>
        <taxon>Beutenbergiaceae</taxon>
        <taxon>Serinibacter</taxon>
    </lineage>
</organism>
<comment type="catalytic activity">
    <reaction evidence="1 5 6">
        <text>[protein]-peptidylproline (omega=180) = [protein]-peptidylproline (omega=0)</text>
        <dbReference type="Rhea" id="RHEA:16237"/>
        <dbReference type="Rhea" id="RHEA-COMP:10747"/>
        <dbReference type="Rhea" id="RHEA-COMP:10748"/>
        <dbReference type="ChEBI" id="CHEBI:83833"/>
        <dbReference type="ChEBI" id="CHEBI:83834"/>
        <dbReference type="EC" id="5.2.1.8"/>
    </reaction>
</comment>
<keyword evidence="8" id="KW-0732">Signal</keyword>
<evidence type="ECO:0000256" key="8">
    <source>
        <dbReference type="SAM" id="SignalP"/>
    </source>
</evidence>
<accession>A0A4Z1E5F6</accession>
<feature type="compositionally biased region" description="Low complexity" evidence="7">
    <location>
        <begin position="31"/>
        <end position="50"/>
    </location>
</feature>
<dbReference type="PANTHER" id="PTHR43811">
    <property type="entry name" value="FKBP-TYPE PEPTIDYL-PROLYL CIS-TRANS ISOMERASE FKPA"/>
    <property type="match status" value="1"/>
</dbReference>
<reference evidence="10 11" key="1">
    <citation type="submission" date="2018-11" db="EMBL/GenBank/DDBJ databases">
        <title>Complete genome sequencing of the Actinobacteria Serinibacter sp. K3-2.</title>
        <authorList>
            <person name="Rakitin A.L."/>
            <person name="Beletsky A.V."/>
            <person name="Mardanov A.V."/>
            <person name="Ravin N.V."/>
            <person name="Gromova A.S."/>
            <person name="Filippova S.N."/>
            <person name="Gal'Chenko V.F."/>
        </authorList>
    </citation>
    <scope>NUCLEOTIDE SEQUENCE [LARGE SCALE GENOMIC DNA]</scope>
    <source>
        <strain evidence="10 11">K3-2</strain>
    </source>
</reference>
<feature type="chain" id="PRO_5038842481" description="Peptidyl-prolyl cis-trans isomerase" evidence="8">
    <location>
        <begin position="21"/>
        <end position="320"/>
    </location>
</feature>
<feature type="region of interest" description="Disordered" evidence="7">
    <location>
        <begin position="24"/>
        <end position="50"/>
    </location>
</feature>
<comment type="caution">
    <text evidence="10">The sequence shown here is derived from an EMBL/GenBank/DDBJ whole genome shotgun (WGS) entry which is preliminary data.</text>
</comment>
<evidence type="ECO:0000256" key="3">
    <source>
        <dbReference type="ARBA" id="ARBA00023110"/>
    </source>
</evidence>
<dbReference type="Proteomes" id="UP000297318">
    <property type="component" value="Unassembled WGS sequence"/>
</dbReference>
<dbReference type="AlphaFoldDB" id="A0A4Z1E5F6"/>
<evidence type="ECO:0000256" key="5">
    <source>
        <dbReference type="PROSITE-ProRule" id="PRU00277"/>
    </source>
</evidence>
<evidence type="ECO:0000256" key="7">
    <source>
        <dbReference type="SAM" id="MobiDB-lite"/>
    </source>
</evidence>
<proteinExistence type="inferred from homology"/>
<dbReference type="OrthoDB" id="25996at2"/>
<dbReference type="SUPFAM" id="SSF54534">
    <property type="entry name" value="FKBP-like"/>
    <property type="match status" value="1"/>
</dbReference>
<dbReference type="PROSITE" id="PS50059">
    <property type="entry name" value="FKBP_PPIASE"/>
    <property type="match status" value="1"/>
</dbReference>
<evidence type="ECO:0000256" key="4">
    <source>
        <dbReference type="ARBA" id="ARBA00023235"/>
    </source>
</evidence>
<keyword evidence="3 5" id="KW-0697">Rotamase</keyword>
<dbReference type="EMBL" id="RHPJ01000003">
    <property type="protein sequence ID" value="TGO04851.1"/>
    <property type="molecule type" value="Genomic_DNA"/>
</dbReference>
<evidence type="ECO:0000256" key="1">
    <source>
        <dbReference type="ARBA" id="ARBA00000971"/>
    </source>
</evidence>
<sequence>MRRRLIALPAAVIAAALVLGACSSDPDDGGETSSATGSESASEPSEVPSVENVVAGNEAGFTASGAFGEKPTLEFTADTAPEGLQAEVVSEGDGPEVAAGDTVVANYLGQIWDTETVFDNSYDRGEPSSFSLNQVIPGWTTGLTGQKVGSRVLLSVPSFLGYPEGRDDIKPGDTIVFVVDLVSVVPADGVGQADAVPTNAEVPVTIEGDLGAPITAVTVTEGAVEPTEPTATVIATGTGAPLAAGDTINLQYTLSTWDNANTETTWPPDGIGISSATLGQGSIFDQLVDVPGGSRVLFQVPGDPASGNPALAVVVDIVVE</sequence>
<dbReference type="InterPro" id="IPR046357">
    <property type="entry name" value="PPIase_dom_sf"/>
</dbReference>
<evidence type="ECO:0000313" key="11">
    <source>
        <dbReference type="Proteomes" id="UP000297318"/>
    </source>
</evidence>
<name>A0A4Z1E5F6_9MICO</name>
<evidence type="ECO:0000256" key="2">
    <source>
        <dbReference type="ARBA" id="ARBA00006577"/>
    </source>
</evidence>
<evidence type="ECO:0000256" key="6">
    <source>
        <dbReference type="RuleBase" id="RU003915"/>
    </source>
</evidence>
<feature type="signal peptide" evidence="8">
    <location>
        <begin position="1"/>
        <end position="20"/>
    </location>
</feature>